<evidence type="ECO:0000256" key="1">
    <source>
        <dbReference type="ARBA" id="ARBA00001946"/>
    </source>
</evidence>
<gene>
    <name evidence="7" type="ORF">QQS21_000244</name>
</gene>
<dbReference type="PANTHER" id="PTHR43200">
    <property type="entry name" value="PHOSPHATASE"/>
    <property type="match status" value="1"/>
</dbReference>
<dbReference type="SUPFAM" id="SSF56655">
    <property type="entry name" value="Carbohydrate phosphatase"/>
    <property type="match status" value="1"/>
</dbReference>
<dbReference type="InterPro" id="IPR000760">
    <property type="entry name" value="Inositol_monophosphatase-like"/>
</dbReference>
<proteinExistence type="inferred from homology"/>
<reference evidence="7" key="1">
    <citation type="submission" date="2023-06" db="EMBL/GenBank/DDBJ databases">
        <title>Conoideocrella luteorostrata (Hypocreales: Clavicipitaceae), a potential biocontrol fungus for elongate hemlock scale in United States Christmas tree production areas.</title>
        <authorList>
            <person name="Barrett H."/>
            <person name="Lovett B."/>
            <person name="Macias A.M."/>
            <person name="Stajich J.E."/>
            <person name="Kasson M.T."/>
        </authorList>
    </citation>
    <scope>NUCLEOTIDE SEQUENCE</scope>
    <source>
        <strain evidence="7">ARSEF 14590</strain>
    </source>
</reference>
<keyword evidence="5 6" id="KW-0460">Magnesium</keyword>
<dbReference type="PROSITE" id="PS00629">
    <property type="entry name" value="IMP_1"/>
    <property type="match status" value="1"/>
</dbReference>
<comment type="caution">
    <text evidence="7">The sequence shown here is derived from an EMBL/GenBank/DDBJ whole genome shotgun (WGS) entry which is preliminary data.</text>
</comment>
<dbReference type="GO" id="GO:0008441">
    <property type="term" value="F:3'(2'),5'-bisphosphate nucleotidase activity"/>
    <property type="evidence" value="ECO:0007669"/>
    <property type="project" value="TreeGrafter"/>
</dbReference>
<evidence type="ECO:0008006" key="9">
    <source>
        <dbReference type="Google" id="ProtNLM"/>
    </source>
</evidence>
<evidence type="ECO:0000256" key="5">
    <source>
        <dbReference type="ARBA" id="ARBA00022842"/>
    </source>
</evidence>
<evidence type="ECO:0000256" key="6">
    <source>
        <dbReference type="PIRSR" id="PIRSR600760-2"/>
    </source>
</evidence>
<dbReference type="GO" id="GO:0046854">
    <property type="term" value="P:phosphatidylinositol phosphate biosynthetic process"/>
    <property type="evidence" value="ECO:0007669"/>
    <property type="project" value="InterPro"/>
</dbReference>
<protein>
    <recommendedName>
        <fullName evidence="9">3'(2'),5'-bisphosphate nucleotidase</fullName>
    </recommendedName>
</protein>
<dbReference type="PANTHER" id="PTHR43200:SF2">
    <property type="entry name" value="3'(2'),5'-BISPHOSPHATE NUCLEOTIDASE"/>
    <property type="match status" value="1"/>
</dbReference>
<name>A0AAJ0G2X8_9HYPO</name>
<dbReference type="Gene3D" id="3.40.190.80">
    <property type="match status" value="1"/>
</dbReference>
<evidence type="ECO:0000313" key="7">
    <source>
        <dbReference type="EMBL" id="KAK2616866.1"/>
    </source>
</evidence>
<dbReference type="Proteomes" id="UP001251528">
    <property type="component" value="Unassembled WGS sequence"/>
</dbReference>
<dbReference type="CDD" id="cd01517">
    <property type="entry name" value="PAP_phosphatase"/>
    <property type="match status" value="1"/>
</dbReference>
<organism evidence="7 8">
    <name type="scientific">Conoideocrella luteorostrata</name>
    <dbReference type="NCBI Taxonomy" id="1105319"/>
    <lineage>
        <taxon>Eukaryota</taxon>
        <taxon>Fungi</taxon>
        <taxon>Dikarya</taxon>
        <taxon>Ascomycota</taxon>
        <taxon>Pezizomycotina</taxon>
        <taxon>Sordariomycetes</taxon>
        <taxon>Hypocreomycetidae</taxon>
        <taxon>Hypocreales</taxon>
        <taxon>Clavicipitaceae</taxon>
        <taxon>Conoideocrella</taxon>
    </lineage>
</organism>
<accession>A0AAJ0G2X8</accession>
<keyword evidence="8" id="KW-1185">Reference proteome</keyword>
<dbReference type="PROSITE" id="PS00630">
    <property type="entry name" value="IMP_2"/>
    <property type="match status" value="1"/>
</dbReference>
<comment type="cofactor">
    <cofactor evidence="1 6">
        <name>Mg(2+)</name>
        <dbReference type="ChEBI" id="CHEBI:18420"/>
    </cofactor>
</comment>
<evidence type="ECO:0000313" key="8">
    <source>
        <dbReference type="Proteomes" id="UP001251528"/>
    </source>
</evidence>
<evidence type="ECO:0000256" key="3">
    <source>
        <dbReference type="ARBA" id="ARBA00022723"/>
    </source>
</evidence>
<dbReference type="EMBL" id="JASWJB010000002">
    <property type="protein sequence ID" value="KAK2616866.1"/>
    <property type="molecule type" value="Genomic_DNA"/>
</dbReference>
<dbReference type="InterPro" id="IPR051090">
    <property type="entry name" value="Inositol_monoP_superfamily"/>
</dbReference>
<feature type="binding site" evidence="6">
    <location>
        <position position="134"/>
    </location>
    <ligand>
        <name>Mg(2+)</name>
        <dbReference type="ChEBI" id="CHEBI:18420"/>
        <label>1</label>
        <note>catalytic</note>
    </ligand>
</feature>
<evidence type="ECO:0000256" key="2">
    <source>
        <dbReference type="ARBA" id="ARBA00009759"/>
    </source>
</evidence>
<feature type="binding site" evidence="6">
    <location>
        <position position="137"/>
    </location>
    <ligand>
        <name>Mg(2+)</name>
        <dbReference type="ChEBI" id="CHEBI:18420"/>
        <label>1</label>
        <note>catalytic</note>
    </ligand>
</feature>
<feature type="binding site" evidence="6">
    <location>
        <position position="69"/>
    </location>
    <ligand>
        <name>Mg(2+)</name>
        <dbReference type="ChEBI" id="CHEBI:18420"/>
        <label>1</label>
        <note>catalytic</note>
    </ligand>
</feature>
<dbReference type="AlphaFoldDB" id="A0AAJ0G2X8"/>
<dbReference type="GO" id="GO:0046872">
    <property type="term" value="F:metal ion binding"/>
    <property type="evidence" value="ECO:0007669"/>
    <property type="project" value="UniProtKB-KW"/>
</dbReference>
<dbReference type="InterPro" id="IPR020550">
    <property type="entry name" value="Inositol_monophosphatase_CS"/>
</dbReference>
<feature type="binding site" evidence="6">
    <location>
        <position position="306"/>
    </location>
    <ligand>
        <name>Mg(2+)</name>
        <dbReference type="ChEBI" id="CHEBI:18420"/>
        <label>1</label>
        <note>catalytic</note>
    </ligand>
</feature>
<dbReference type="Gene3D" id="3.30.540.10">
    <property type="entry name" value="Fructose-1,6-Bisphosphatase, subunit A, domain 1"/>
    <property type="match status" value="1"/>
</dbReference>
<dbReference type="GO" id="GO:0000103">
    <property type="term" value="P:sulfate assimilation"/>
    <property type="evidence" value="ECO:0007669"/>
    <property type="project" value="TreeGrafter"/>
</dbReference>
<comment type="similarity">
    <text evidence="2">Belongs to the inositol monophosphatase superfamily.</text>
</comment>
<keyword evidence="3 6" id="KW-0479">Metal-binding</keyword>
<keyword evidence="4" id="KW-0378">Hydrolase</keyword>
<dbReference type="InterPro" id="IPR020583">
    <property type="entry name" value="Inositol_monoP_metal-BS"/>
</dbReference>
<sequence length="363" mass="39075">MGSVSYAQEQHLASLAVQRAAILTKNVMRSVKHIAKTDSTPVTVADFVAQALLISALHRAFPSDGFIGEETADVLREDATLRQQVWELVGATELENAADEALLAKPSSSEEMMHHIDLGGRGVGTRNGRTWVMDPIDGTATFIRGGQYAVALALLEDGKEVVGVVACPNLLHPDLARIEDTPVDVEGYGIMLSTALGEGVILRPVGKGSLLPGQHVSARRPAPPTANGLIDPTSWNFVDSTMGEKYHLQNVKRFASTVGALFPGTDVWSTHVRLIVLGLGARQGGNVQVRIPPRAEGNDPEDYIWDYAGSQLILSELGGKATDLDGREIDFGAGRRLSRNWGLVAAPGWLHFEVLHRVQEFVG</sequence>
<dbReference type="Pfam" id="PF00459">
    <property type="entry name" value="Inositol_P"/>
    <property type="match status" value="1"/>
</dbReference>
<evidence type="ECO:0000256" key="4">
    <source>
        <dbReference type="ARBA" id="ARBA00022801"/>
    </source>
</evidence>
<feature type="binding site" evidence="6">
    <location>
        <position position="136"/>
    </location>
    <ligand>
        <name>Mg(2+)</name>
        <dbReference type="ChEBI" id="CHEBI:18420"/>
        <label>1</label>
        <note>catalytic</note>
    </ligand>
</feature>